<evidence type="ECO:0000313" key="2">
    <source>
        <dbReference type="EMBL" id="KRM15475.1"/>
    </source>
</evidence>
<keyword evidence="3" id="KW-1185">Reference proteome</keyword>
<proteinExistence type="predicted"/>
<organism evidence="2 3">
    <name type="scientific">Companilactobacillus nantensis DSM 16982</name>
    <dbReference type="NCBI Taxonomy" id="1423774"/>
    <lineage>
        <taxon>Bacteria</taxon>
        <taxon>Bacillati</taxon>
        <taxon>Bacillota</taxon>
        <taxon>Bacilli</taxon>
        <taxon>Lactobacillales</taxon>
        <taxon>Lactobacillaceae</taxon>
        <taxon>Companilactobacillus</taxon>
    </lineage>
</organism>
<dbReference type="CDD" id="cd03140">
    <property type="entry name" value="GATase1_PfpI_3"/>
    <property type="match status" value="1"/>
</dbReference>
<comment type="caution">
    <text evidence="2">The sequence shown here is derived from an EMBL/GenBank/DDBJ whole genome shotgun (WGS) entry which is preliminary data.</text>
</comment>
<gene>
    <name evidence="2" type="ORF">FD31_GL001190</name>
</gene>
<evidence type="ECO:0000313" key="3">
    <source>
        <dbReference type="Proteomes" id="UP000051302"/>
    </source>
</evidence>
<dbReference type="PATRIC" id="fig|1423774.3.peg.1237"/>
<dbReference type="InterPro" id="IPR052158">
    <property type="entry name" value="INH-QAR"/>
</dbReference>
<feature type="domain" description="DJ-1/PfpI" evidence="1">
    <location>
        <begin position="3"/>
        <end position="155"/>
    </location>
</feature>
<dbReference type="InterPro" id="IPR029062">
    <property type="entry name" value="Class_I_gatase-like"/>
</dbReference>
<dbReference type="InterPro" id="IPR002818">
    <property type="entry name" value="DJ-1/PfpI"/>
</dbReference>
<protein>
    <submittedName>
        <fullName evidence="2">4-methyl-5(B-hydroxyethyl)-thiazole monophosphate biosynthesis protein</fullName>
    </submittedName>
</protein>
<dbReference type="STRING" id="1423774.FD31_GL001190"/>
<dbReference type="SUPFAM" id="SSF52317">
    <property type="entry name" value="Class I glutamine amidotransferase-like"/>
    <property type="match status" value="1"/>
</dbReference>
<dbReference type="PANTHER" id="PTHR43130:SF3">
    <property type="entry name" value="HTH-TYPE TRANSCRIPTIONAL REGULATOR RV1931C"/>
    <property type="match status" value="1"/>
</dbReference>
<dbReference type="Pfam" id="PF01965">
    <property type="entry name" value="DJ-1_PfpI"/>
    <property type="match status" value="1"/>
</dbReference>
<evidence type="ECO:0000259" key="1">
    <source>
        <dbReference type="Pfam" id="PF01965"/>
    </source>
</evidence>
<dbReference type="PANTHER" id="PTHR43130">
    <property type="entry name" value="ARAC-FAMILY TRANSCRIPTIONAL REGULATOR"/>
    <property type="match status" value="1"/>
</dbReference>
<dbReference type="EMBL" id="AZFV01000022">
    <property type="protein sequence ID" value="KRM15475.1"/>
    <property type="molecule type" value="Genomic_DNA"/>
</dbReference>
<name>A0A0R1WKG2_9LACO</name>
<dbReference type="Gene3D" id="3.40.50.880">
    <property type="match status" value="1"/>
</dbReference>
<accession>A0A0R1WKG2</accession>
<dbReference type="AlphaFoldDB" id="A0A0R1WKG2"/>
<reference evidence="2 3" key="1">
    <citation type="journal article" date="2015" name="Genome Announc.">
        <title>Expanding the biotechnology potential of lactobacilli through comparative genomics of 213 strains and associated genera.</title>
        <authorList>
            <person name="Sun Z."/>
            <person name="Harris H.M."/>
            <person name="McCann A."/>
            <person name="Guo C."/>
            <person name="Argimon S."/>
            <person name="Zhang W."/>
            <person name="Yang X."/>
            <person name="Jeffery I.B."/>
            <person name="Cooney J.C."/>
            <person name="Kagawa T.F."/>
            <person name="Liu W."/>
            <person name="Song Y."/>
            <person name="Salvetti E."/>
            <person name="Wrobel A."/>
            <person name="Rasinkangas P."/>
            <person name="Parkhill J."/>
            <person name="Rea M.C."/>
            <person name="O'Sullivan O."/>
            <person name="Ritari J."/>
            <person name="Douillard F.P."/>
            <person name="Paul Ross R."/>
            <person name="Yang R."/>
            <person name="Briner A.E."/>
            <person name="Felis G.E."/>
            <person name="de Vos W.M."/>
            <person name="Barrangou R."/>
            <person name="Klaenhammer T.R."/>
            <person name="Caufield P.W."/>
            <person name="Cui Y."/>
            <person name="Zhang H."/>
            <person name="O'Toole P.W."/>
        </authorList>
    </citation>
    <scope>NUCLEOTIDE SEQUENCE [LARGE SCALE GENOMIC DNA]</scope>
    <source>
        <strain evidence="2 3">DSM 16982</strain>
    </source>
</reference>
<sequence>MCDQYADWEGAYLSSQLNQKDDWQVITASVTPIVTSIGGFKTQVDETLNELSQNADLLILIGGDSWKQDYPKLTATIRAYLKQGKAVGAICGAVDYLARNGLLTGYQHTGNAQFLWNGDRQYTNPQDFQEKQVVRDRNLITANGTATLDFTDSILSSLFTKQSSTHREMELQRLGFYRYVELYGNPYQ</sequence>
<dbReference type="Proteomes" id="UP000051302">
    <property type="component" value="Unassembled WGS sequence"/>
</dbReference>